<keyword evidence="4" id="KW-0805">Transcription regulation</keyword>
<evidence type="ECO:0000256" key="5">
    <source>
        <dbReference type="ARBA" id="ARBA00023163"/>
    </source>
</evidence>
<dbReference type="Gene3D" id="6.10.140.1200">
    <property type="match status" value="1"/>
</dbReference>
<dbReference type="InterPro" id="IPR035925">
    <property type="entry name" value="BSD_dom_sf"/>
</dbReference>
<dbReference type="CDD" id="cd13229">
    <property type="entry name" value="PH_TFIIH"/>
    <property type="match status" value="1"/>
</dbReference>
<evidence type="ECO:0000256" key="1">
    <source>
        <dbReference type="ARBA" id="ARBA00004123"/>
    </source>
</evidence>
<dbReference type="Proteomes" id="UP000269793">
    <property type="component" value="Chromosome VI"/>
</dbReference>
<comment type="similarity">
    <text evidence="2">Belongs to the TFB1 family.</text>
</comment>
<dbReference type="Gene3D" id="1.10.3970.10">
    <property type="entry name" value="BSD domain"/>
    <property type="match status" value="1"/>
</dbReference>
<accession>A0A3G2S8I9</accession>
<proteinExistence type="inferred from homology"/>
<dbReference type="SUPFAM" id="SSF140383">
    <property type="entry name" value="BSD domain-like"/>
    <property type="match status" value="2"/>
</dbReference>
<feature type="coiled-coil region" evidence="7">
    <location>
        <begin position="508"/>
        <end position="535"/>
    </location>
</feature>
<sequence length="584" mass="66440">MESSVAQTLYASVSYKKVPGTLTLKKDGVLEWRPSSSTASVHEFQVSSTYLKGMQVSKPGAAQIALRLVAKDGKTINGDTSAFLVFNSDPDTAVSQREKFKERLAAAIAKARTEPMQQTSTRDFDTHDSLQRTAMASEVALRSQVLRSNPQLLSLHKEVVGSGTLSDADFWAHPARVMLLRAEKARMEQKTGRRGQLADPHPTQNENNELKINITPQLIRDLFEQYPVLTRAYDENVPNRLDENTFWARYFQSKLYHRLRTSLRSAASENQLPADDIFDKYLEAEDNDLEPRQKHNPHDALLNLASTEEDHSATGNIQDWTMRPGFDRRTLSLVRRFNKHAESLLTSSLGALDEKGARRVRRKVGGVDEEYDSQSKRKWESHYDKDIVIPDLTERRSNSGRRLEIQDSHAYYGSDIHGETETVQGENRFDYARFRQDLAQWHLDLSKFSPSGQIMSTTLHYMLKNMGQQKEQRYSTALDKLPADVNRQIVSCQAATSEFLQQFWQAALPSLEHTYQSVEQRIEKARSMISILQKTDTRIEHIATAADTALPNEGYDSVMEAFQATREAVQTALFYAHKSQRHTV</sequence>
<dbReference type="AlphaFoldDB" id="A0A3G2S8I9"/>
<dbReference type="GO" id="GO:0006351">
    <property type="term" value="P:DNA-templated transcription"/>
    <property type="evidence" value="ECO:0007669"/>
    <property type="project" value="InterPro"/>
</dbReference>
<dbReference type="InterPro" id="IPR011993">
    <property type="entry name" value="PH-like_dom_sf"/>
</dbReference>
<evidence type="ECO:0000256" key="4">
    <source>
        <dbReference type="ARBA" id="ARBA00023015"/>
    </source>
</evidence>
<dbReference type="InterPro" id="IPR027079">
    <property type="entry name" value="Tfb1/GTF2H1"/>
</dbReference>
<name>A0A3G2S8I9_MALR7</name>
<evidence type="ECO:0000259" key="8">
    <source>
        <dbReference type="PROSITE" id="PS50858"/>
    </source>
</evidence>
<keyword evidence="5" id="KW-0804">Transcription</keyword>
<evidence type="ECO:0000256" key="3">
    <source>
        <dbReference type="ARBA" id="ARBA00022737"/>
    </source>
</evidence>
<evidence type="ECO:0000313" key="10">
    <source>
        <dbReference type="Proteomes" id="UP000269793"/>
    </source>
</evidence>
<dbReference type="InterPro" id="IPR013876">
    <property type="entry name" value="TFIIH_BTF_p62_N"/>
</dbReference>
<evidence type="ECO:0000256" key="6">
    <source>
        <dbReference type="ARBA" id="ARBA00023242"/>
    </source>
</evidence>
<evidence type="ECO:0000256" key="2">
    <source>
        <dbReference type="ARBA" id="ARBA00009448"/>
    </source>
</evidence>
<dbReference type="GO" id="GO:0006289">
    <property type="term" value="P:nucleotide-excision repair"/>
    <property type="evidence" value="ECO:0007669"/>
    <property type="project" value="InterPro"/>
</dbReference>
<evidence type="ECO:0000256" key="7">
    <source>
        <dbReference type="SAM" id="Coils"/>
    </source>
</evidence>
<dbReference type="SMART" id="SM00751">
    <property type="entry name" value="BSD"/>
    <property type="match status" value="1"/>
</dbReference>
<reference evidence="9 10" key="1">
    <citation type="submission" date="2018-10" db="EMBL/GenBank/DDBJ databases">
        <title>Complete genome sequence of Malassezia restricta CBS 7877.</title>
        <authorList>
            <person name="Morand S.C."/>
            <person name="Bertignac M."/>
            <person name="Iltis A."/>
            <person name="Kolder I."/>
            <person name="Pirovano W."/>
            <person name="Jourdain R."/>
            <person name="Clavaud C."/>
        </authorList>
    </citation>
    <scope>NUCLEOTIDE SEQUENCE [LARGE SCALE GENOMIC DNA]</scope>
    <source>
        <strain evidence="9 10">CBS 7877</strain>
    </source>
</reference>
<dbReference type="OrthoDB" id="360521at2759"/>
<dbReference type="Gene3D" id="2.30.29.30">
    <property type="entry name" value="Pleckstrin-homology domain (PH domain)/Phosphotyrosine-binding domain (PTB)"/>
    <property type="match status" value="1"/>
</dbReference>
<evidence type="ECO:0000313" key="9">
    <source>
        <dbReference type="EMBL" id="AYO44421.1"/>
    </source>
</evidence>
<dbReference type="GO" id="GO:0000439">
    <property type="term" value="C:transcription factor TFIIH core complex"/>
    <property type="evidence" value="ECO:0007669"/>
    <property type="project" value="InterPro"/>
</dbReference>
<keyword evidence="3" id="KW-0677">Repeat</keyword>
<keyword evidence="10" id="KW-1185">Reference proteome</keyword>
<keyword evidence="6" id="KW-0539">Nucleus</keyword>
<dbReference type="STRING" id="425264.A0A3G2S8I9"/>
<protein>
    <submittedName>
        <fullName evidence="9">RNA polymerase II transcription factor B subunit1</fullName>
    </submittedName>
</protein>
<dbReference type="VEuPathDB" id="FungiDB:DNF11_3471"/>
<dbReference type="PROSITE" id="PS50858">
    <property type="entry name" value="BSD"/>
    <property type="match status" value="1"/>
</dbReference>
<dbReference type="Pfam" id="PF08567">
    <property type="entry name" value="PH_TFIIH"/>
    <property type="match status" value="1"/>
</dbReference>
<gene>
    <name evidence="9" type="primary">tfb1</name>
    <name evidence="9" type="ORF">DNF11_3471</name>
</gene>
<dbReference type="EMBL" id="CP033153">
    <property type="protein sequence ID" value="AYO44421.1"/>
    <property type="molecule type" value="Genomic_DNA"/>
</dbReference>
<dbReference type="SUPFAM" id="SSF50729">
    <property type="entry name" value="PH domain-like"/>
    <property type="match status" value="1"/>
</dbReference>
<comment type="subcellular location">
    <subcellularLocation>
        <location evidence="1">Nucleus</location>
    </subcellularLocation>
</comment>
<dbReference type="Pfam" id="PF03909">
    <property type="entry name" value="BSD"/>
    <property type="match status" value="1"/>
</dbReference>
<dbReference type="PANTHER" id="PTHR12856">
    <property type="entry name" value="TRANSCRIPTION INITIATION FACTOR IIH-RELATED"/>
    <property type="match status" value="1"/>
</dbReference>
<dbReference type="InterPro" id="IPR005607">
    <property type="entry name" value="BSD_dom"/>
</dbReference>
<keyword evidence="7" id="KW-0175">Coiled coil</keyword>
<feature type="domain" description="BSD" evidence="8">
    <location>
        <begin position="206"/>
        <end position="258"/>
    </location>
</feature>
<organism evidence="9 10">
    <name type="scientific">Malassezia restricta (strain ATCC 96810 / NBRC 103918 / CBS 7877)</name>
    <name type="common">Seborrheic dermatitis infection agent</name>
    <dbReference type="NCBI Taxonomy" id="425264"/>
    <lineage>
        <taxon>Eukaryota</taxon>
        <taxon>Fungi</taxon>
        <taxon>Dikarya</taxon>
        <taxon>Basidiomycota</taxon>
        <taxon>Ustilaginomycotina</taxon>
        <taxon>Malasseziomycetes</taxon>
        <taxon>Malasseziales</taxon>
        <taxon>Malasseziaceae</taxon>
        <taxon>Malassezia</taxon>
    </lineage>
</organism>